<evidence type="ECO:0000259" key="5">
    <source>
        <dbReference type="Pfam" id="PF00465"/>
    </source>
</evidence>
<feature type="binding site" evidence="3">
    <location>
        <position position="169"/>
    </location>
    <ligand>
        <name>glycerol</name>
        <dbReference type="ChEBI" id="CHEBI:17754"/>
    </ligand>
</feature>
<keyword evidence="4" id="KW-0520">NAD</keyword>
<dbReference type="Pfam" id="PF00465">
    <property type="entry name" value="Fe-ADH"/>
    <property type="match status" value="1"/>
</dbReference>
<dbReference type="Gene3D" id="3.40.50.1970">
    <property type="match status" value="1"/>
</dbReference>
<feature type="binding site" evidence="3">
    <location>
        <position position="253"/>
    </location>
    <ligand>
        <name>glycerol</name>
        <dbReference type="ChEBI" id="CHEBI:17754"/>
    </ligand>
</feature>
<dbReference type="InterPro" id="IPR001670">
    <property type="entry name" value="ADH_Fe/GldA"/>
</dbReference>
<dbReference type="OrthoDB" id="5198708at2"/>
<dbReference type="RefSeq" id="WP_089653042.1">
    <property type="nucleotide sequence ID" value="NZ_FNIZ01000013.1"/>
</dbReference>
<organism evidence="6 7">
    <name type="scientific">Halobacillus aidingensis</name>
    <dbReference type="NCBI Taxonomy" id="240303"/>
    <lineage>
        <taxon>Bacteria</taxon>
        <taxon>Bacillati</taxon>
        <taxon>Bacillota</taxon>
        <taxon>Bacilli</taxon>
        <taxon>Bacillales</taxon>
        <taxon>Bacillaceae</taxon>
        <taxon>Halobacillus</taxon>
    </lineage>
</organism>
<dbReference type="PANTHER" id="PTHR43616">
    <property type="entry name" value="GLYCEROL DEHYDROGENASE"/>
    <property type="match status" value="1"/>
</dbReference>
<evidence type="ECO:0000256" key="4">
    <source>
        <dbReference type="PIRSR" id="PIRSR000112-3"/>
    </source>
</evidence>
<reference evidence="7" key="1">
    <citation type="submission" date="2016-10" db="EMBL/GenBank/DDBJ databases">
        <authorList>
            <person name="Varghese N."/>
            <person name="Submissions S."/>
        </authorList>
    </citation>
    <scope>NUCLEOTIDE SEQUENCE [LARGE SCALE GENOMIC DNA]</scope>
    <source>
        <strain evidence="7">CGMCC 1.3703</strain>
    </source>
</reference>
<dbReference type="CDD" id="cd08172">
    <property type="entry name" value="GlyDH-like"/>
    <property type="match status" value="1"/>
</dbReference>
<keyword evidence="2" id="KW-0560">Oxidoreductase</keyword>
<dbReference type="AlphaFoldDB" id="A0A1H0QSF8"/>
<feature type="binding site" evidence="3">
    <location>
        <position position="270"/>
    </location>
    <ligand>
        <name>glycerol</name>
        <dbReference type="ChEBI" id="CHEBI:17754"/>
    </ligand>
</feature>
<evidence type="ECO:0000256" key="2">
    <source>
        <dbReference type="ARBA" id="ARBA00023002"/>
    </source>
</evidence>
<feature type="binding site" evidence="4">
    <location>
        <begin position="114"/>
        <end position="117"/>
    </location>
    <ligand>
        <name>NAD(+)</name>
        <dbReference type="ChEBI" id="CHEBI:57540"/>
    </ligand>
</feature>
<dbReference type="InterPro" id="IPR016205">
    <property type="entry name" value="Glycerol_DH"/>
</dbReference>
<keyword evidence="7" id="KW-1185">Reference proteome</keyword>
<evidence type="ECO:0000256" key="1">
    <source>
        <dbReference type="ARBA" id="ARBA00022723"/>
    </source>
</evidence>
<evidence type="ECO:0000313" key="6">
    <source>
        <dbReference type="EMBL" id="SDP20120.1"/>
    </source>
</evidence>
<feature type="binding site" evidence="4">
    <location>
        <begin position="92"/>
        <end position="96"/>
    </location>
    <ligand>
        <name>NAD(+)</name>
        <dbReference type="ChEBI" id="CHEBI:57540"/>
    </ligand>
</feature>
<sequence length="357" mass="39288">MESINVQGSPNFYKCEPGILKELPELIKDEPFKHGTIIHGKDSWAMAESYMPEFPFSIGTISYDGECTHQEVARIKENVSPITNVLIGVGGGKILDLTKACGEALDLPVILIPTLVSNCAAWTPLSVFYDENGNFIEYTIYKRSTYMVIVDPDMLVHAPVEYLRAGIGDTIAKWYEADVLTRHIKEKPVPLEMALYAAKLCRDILFEKGKAAVHANEKAQCTAAFTRVAETIIMAGGMVGGFGDGYGRISGAHSIHNGLTKVPGAHMFLHGEKVAYGILVQLALEGKTEQIKQLIPFYKSMRLPLSLKDLDADSPEDIENISYYSTRPSESIHLMGIHDQTQVREAILAVENSLASL</sequence>
<evidence type="ECO:0000313" key="7">
    <source>
        <dbReference type="Proteomes" id="UP000198860"/>
    </source>
</evidence>
<feature type="binding site" evidence="4">
    <location>
        <position position="129"/>
    </location>
    <ligand>
        <name>NAD(+)</name>
        <dbReference type="ChEBI" id="CHEBI:57540"/>
    </ligand>
</feature>
<dbReference type="SUPFAM" id="SSF56796">
    <property type="entry name" value="Dehydroquinate synthase-like"/>
    <property type="match status" value="1"/>
</dbReference>
<keyword evidence="1 3" id="KW-0479">Metal-binding</keyword>
<feature type="domain" description="Alcohol dehydrogenase iron-type/glycerol dehydrogenase GldA" evidence="5">
    <location>
        <begin position="10"/>
        <end position="152"/>
    </location>
</feature>
<comment type="cofactor">
    <cofactor evidence="3">
        <name>Zn(2+)</name>
        <dbReference type="ChEBI" id="CHEBI:29105"/>
    </cofactor>
    <text evidence="3">Binds 1 zinc ion per subunit.</text>
</comment>
<gene>
    <name evidence="6" type="ORF">SAMN05421677_113107</name>
</gene>
<dbReference type="GO" id="GO:0016614">
    <property type="term" value="F:oxidoreductase activity, acting on CH-OH group of donors"/>
    <property type="evidence" value="ECO:0007669"/>
    <property type="project" value="InterPro"/>
</dbReference>
<feature type="binding site" evidence="4">
    <location>
        <position position="123"/>
    </location>
    <ligand>
        <name>NAD(+)</name>
        <dbReference type="ChEBI" id="CHEBI:57540"/>
    </ligand>
</feature>
<dbReference type="Proteomes" id="UP000198860">
    <property type="component" value="Unassembled WGS sequence"/>
</dbReference>
<dbReference type="PIRSF" id="PIRSF000112">
    <property type="entry name" value="Glycerol_dehydrogenase"/>
    <property type="match status" value="1"/>
</dbReference>
<dbReference type="PANTHER" id="PTHR43616:SF3">
    <property type="entry name" value="HYDROXYCARBOXYLATE DEHYDROGENASE A"/>
    <property type="match status" value="1"/>
</dbReference>
<dbReference type="GO" id="GO:0046872">
    <property type="term" value="F:metal ion binding"/>
    <property type="evidence" value="ECO:0007669"/>
    <property type="project" value="UniProtKB-KW"/>
</dbReference>
<proteinExistence type="predicted"/>
<accession>A0A1H0QSF8</accession>
<dbReference type="STRING" id="240303.SAMN05421677_113107"/>
<dbReference type="Gene3D" id="1.20.1090.10">
    <property type="entry name" value="Dehydroquinate synthase-like - alpha domain"/>
    <property type="match status" value="1"/>
</dbReference>
<feature type="binding site" evidence="4">
    <location>
        <position position="125"/>
    </location>
    <ligand>
        <name>NAD(+)</name>
        <dbReference type="ChEBI" id="CHEBI:57540"/>
    </ligand>
</feature>
<dbReference type="EMBL" id="FNIZ01000013">
    <property type="protein sequence ID" value="SDP20120.1"/>
    <property type="molecule type" value="Genomic_DNA"/>
</dbReference>
<keyword evidence="3" id="KW-0862">Zinc</keyword>
<name>A0A1H0QSF8_HALAD</name>
<protein>
    <submittedName>
        <fullName evidence="6">Uncharacterized oxidoreductase</fullName>
    </submittedName>
</protein>
<evidence type="ECO:0000256" key="3">
    <source>
        <dbReference type="PIRSR" id="PIRSR000112-1"/>
    </source>
</evidence>